<dbReference type="EMBL" id="JBFPJR010000046">
    <property type="protein sequence ID" value="MEX0429507.1"/>
    <property type="molecule type" value="Genomic_DNA"/>
</dbReference>
<dbReference type="PROSITE" id="PS50928">
    <property type="entry name" value="ABC_TM1"/>
    <property type="match status" value="1"/>
</dbReference>
<evidence type="ECO:0000256" key="3">
    <source>
        <dbReference type="ARBA" id="ARBA00022475"/>
    </source>
</evidence>
<sequence length="225" mass="23901">MAPTVLATRLGELWPDIWQATGETLVMIAFTMVIGGLLGLLLGLALYLTRRGGLFANRVVSAILNVLVNFFRPIPFIIFIAAVQPAARAIVGTGIGMKAAIFALVLAAMFGIGRIVEQNLVTVPNGVIEAARSMGASRLRIAATVLIPEALAPVILGYTFAFIAVIDMSAVAGLIAAGGIGNFAQVYGYRQYDTAVTWVCVLILVVMVQIVQVSGNFLANRLLRR</sequence>
<protein>
    <submittedName>
        <fullName evidence="9">Methionine ABC transporter permease</fullName>
    </submittedName>
</protein>
<evidence type="ECO:0000313" key="10">
    <source>
        <dbReference type="Proteomes" id="UP001556631"/>
    </source>
</evidence>
<dbReference type="PANTHER" id="PTHR30450">
    <property type="entry name" value="ABC TRANSPORTER PERMEASE"/>
    <property type="match status" value="1"/>
</dbReference>
<evidence type="ECO:0000259" key="8">
    <source>
        <dbReference type="PROSITE" id="PS50928"/>
    </source>
</evidence>
<keyword evidence="3" id="KW-1003">Cell membrane</keyword>
<proteinExistence type="inferred from homology"/>
<evidence type="ECO:0000313" key="9">
    <source>
        <dbReference type="EMBL" id="MEX0429507.1"/>
    </source>
</evidence>
<keyword evidence="4 7" id="KW-0812">Transmembrane</keyword>
<evidence type="ECO:0000256" key="7">
    <source>
        <dbReference type="RuleBase" id="RU363032"/>
    </source>
</evidence>
<dbReference type="PANTHER" id="PTHR30450:SF14">
    <property type="entry name" value="TRANSPORTER, PERMEASE PROTEIN, PUTATIVE-RELATED"/>
    <property type="match status" value="1"/>
</dbReference>
<dbReference type="InterPro" id="IPR000515">
    <property type="entry name" value="MetI-like"/>
</dbReference>
<dbReference type="InterPro" id="IPR035906">
    <property type="entry name" value="MetI-like_sf"/>
</dbReference>
<feature type="transmembrane region" description="Helical" evidence="7">
    <location>
        <begin position="150"/>
        <end position="175"/>
    </location>
</feature>
<keyword evidence="5 7" id="KW-1133">Transmembrane helix</keyword>
<dbReference type="RefSeq" id="WP_367995498.1">
    <property type="nucleotide sequence ID" value="NZ_JBFPJR010000046.1"/>
</dbReference>
<dbReference type="Pfam" id="PF00528">
    <property type="entry name" value="BPD_transp_1"/>
    <property type="match status" value="1"/>
</dbReference>
<comment type="similarity">
    <text evidence="7">Belongs to the binding-protein-dependent transport system permease family.</text>
</comment>
<dbReference type="Proteomes" id="UP001556631">
    <property type="component" value="Unassembled WGS sequence"/>
</dbReference>
<evidence type="ECO:0000256" key="2">
    <source>
        <dbReference type="ARBA" id="ARBA00022448"/>
    </source>
</evidence>
<feature type="transmembrane region" description="Helical" evidence="7">
    <location>
        <begin position="59"/>
        <end position="83"/>
    </location>
</feature>
<dbReference type="SUPFAM" id="SSF161098">
    <property type="entry name" value="MetI-like"/>
    <property type="match status" value="1"/>
</dbReference>
<evidence type="ECO:0000256" key="1">
    <source>
        <dbReference type="ARBA" id="ARBA00004651"/>
    </source>
</evidence>
<keyword evidence="6 7" id="KW-0472">Membrane</keyword>
<evidence type="ECO:0000256" key="6">
    <source>
        <dbReference type="ARBA" id="ARBA00023136"/>
    </source>
</evidence>
<dbReference type="CDD" id="cd06261">
    <property type="entry name" value="TM_PBP2"/>
    <property type="match status" value="1"/>
</dbReference>
<gene>
    <name evidence="9" type="ORF">AB3X52_17960</name>
</gene>
<feature type="transmembrane region" description="Helical" evidence="7">
    <location>
        <begin position="25"/>
        <end position="47"/>
    </location>
</feature>
<comment type="caution">
    <text evidence="9">The sequence shown here is derived from an EMBL/GenBank/DDBJ whole genome shotgun (WGS) entry which is preliminary data.</text>
</comment>
<reference evidence="9 10" key="1">
    <citation type="submission" date="2024-07" db="EMBL/GenBank/DDBJ databases">
        <authorList>
            <person name="Lee S."/>
            <person name="Kang M."/>
        </authorList>
    </citation>
    <scope>NUCLEOTIDE SEQUENCE [LARGE SCALE GENOMIC DNA]</scope>
    <source>
        <strain evidence="9 10">DS6</strain>
    </source>
</reference>
<accession>A0ABV3T2R2</accession>
<evidence type="ECO:0000256" key="5">
    <source>
        <dbReference type="ARBA" id="ARBA00022989"/>
    </source>
</evidence>
<organism evidence="9 10">
    <name type="scientific">Nocardioides eburneus</name>
    <dbReference type="NCBI Taxonomy" id="3231482"/>
    <lineage>
        <taxon>Bacteria</taxon>
        <taxon>Bacillati</taxon>
        <taxon>Actinomycetota</taxon>
        <taxon>Actinomycetes</taxon>
        <taxon>Propionibacteriales</taxon>
        <taxon>Nocardioidaceae</taxon>
        <taxon>Nocardioides</taxon>
    </lineage>
</organism>
<feature type="transmembrane region" description="Helical" evidence="7">
    <location>
        <begin position="89"/>
        <end position="112"/>
    </location>
</feature>
<dbReference type="InterPro" id="IPR051322">
    <property type="entry name" value="AA_ABC_Transporter_Permease"/>
</dbReference>
<keyword evidence="2 7" id="KW-0813">Transport</keyword>
<evidence type="ECO:0000256" key="4">
    <source>
        <dbReference type="ARBA" id="ARBA00022692"/>
    </source>
</evidence>
<name>A0ABV3T2R2_9ACTN</name>
<keyword evidence="10" id="KW-1185">Reference proteome</keyword>
<comment type="subcellular location">
    <subcellularLocation>
        <location evidence="1 7">Cell membrane</location>
        <topology evidence="1 7">Multi-pass membrane protein</topology>
    </subcellularLocation>
</comment>
<feature type="transmembrane region" description="Helical" evidence="7">
    <location>
        <begin position="195"/>
        <end position="219"/>
    </location>
</feature>
<feature type="domain" description="ABC transmembrane type-1" evidence="8">
    <location>
        <begin position="21"/>
        <end position="214"/>
    </location>
</feature>
<dbReference type="Gene3D" id="1.10.3720.10">
    <property type="entry name" value="MetI-like"/>
    <property type="match status" value="1"/>
</dbReference>